<dbReference type="Proteomes" id="UP001356427">
    <property type="component" value="Unassembled WGS sequence"/>
</dbReference>
<proteinExistence type="predicted"/>
<protein>
    <submittedName>
        <fullName evidence="1">Uncharacterized protein</fullName>
    </submittedName>
</protein>
<name>A0AAN8MB38_9TELE</name>
<sequence>MEKRNRIVRWFFNTVQQFWKVCRQRRLLATIHRLVLERSFYCGLVRKYADGQTIAVQLSRKIKRTSERINQQINAYNGRNKSPQFPPRLEYVDVLQQDHPVWSQVSNSMGDSLLRAKQRAVMLHNMCLRTEEERHLVQANGLLYCQRELWLFEEALASLGQCEAEPTRFHLGASAAPK</sequence>
<evidence type="ECO:0000313" key="1">
    <source>
        <dbReference type="EMBL" id="KAK6321851.1"/>
    </source>
</evidence>
<gene>
    <name evidence="1" type="ORF">J4Q44_G00088270</name>
</gene>
<reference evidence="1 2" key="1">
    <citation type="submission" date="2021-04" db="EMBL/GenBank/DDBJ databases">
        <authorList>
            <person name="De Guttry C."/>
            <person name="Zahm M."/>
            <person name="Klopp C."/>
            <person name="Cabau C."/>
            <person name="Louis A."/>
            <person name="Berthelot C."/>
            <person name="Parey E."/>
            <person name="Roest Crollius H."/>
            <person name="Montfort J."/>
            <person name="Robinson-Rechavi M."/>
            <person name="Bucao C."/>
            <person name="Bouchez O."/>
            <person name="Gislard M."/>
            <person name="Lluch J."/>
            <person name="Milhes M."/>
            <person name="Lampietro C."/>
            <person name="Lopez Roques C."/>
            <person name="Donnadieu C."/>
            <person name="Braasch I."/>
            <person name="Desvignes T."/>
            <person name="Postlethwait J."/>
            <person name="Bobe J."/>
            <person name="Wedekind C."/>
            <person name="Guiguen Y."/>
        </authorList>
    </citation>
    <scope>NUCLEOTIDE SEQUENCE [LARGE SCALE GENOMIC DNA]</scope>
    <source>
        <strain evidence="1">Cs_M1</strain>
        <tissue evidence="1">Blood</tissue>
    </source>
</reference>
<organism evidence="1 2">
    <name type="scientific">Coregonus suidteri</name>
    <dbReference type="NCBI Taxonomy" id="861788"/>
    <lineage>
        <taxon>Eukaryota</taxon>
        <taxon>Metazoa</taxon>
        <taxon>Chordata</taxon>
        <taxon>Craniata</taxon>
        <taxon>Vertebrata</taxon>
        <taxon>Euteleostomi</taxon>
        <taxon>Actinopterygii</taxon>
        <taxon>Neopterygii</taxon>
        <taxon>Teleostei</taxon>
        <taxon>Protacanthopterygii</taxon>
        <taxon>Salmoniformes</taxon>
        <taxon>Salmonidae</taxon>
        <taxon>Coregoninae</taxon>
        <taxon>Coregonus</taxon>
    </lineage>
</organism>
<comment type="caution">
    <text evidence="1">The sequence shown here is derived from an EMBL/GenBank/DDBJ whole genome shotgun (WGS) entry which is preliminary data.</text>
</comment>
<accession>A0AAN8MB38</accession>
<keyword evidence="2" id="KW-1185">Reference proteome</keyword>
<evidence type="ECO:0000313" key="2">
    <source>
        <dbReference type="Proteomes" id="UP001356427"/>
    </source>
</evidence>
<dbReference type="EMBL" id="JAGTTL010000006">
    <property type="protein sequence ID" value="KAK6321851.1"/>
    <property type="molecule type" value="Genomic_DNA"/>
</dbReference>
<dbReference type="AlphaFoldDB" id="A0AAN8MB38"/>